<organism evidence="1 2">
    <name type="scientific">Caulobacter zeae</name>
    <dbReference type="NCBI Taxonomy" id="2055137"/>
    <lineage>
        <taxon>Bacteria</taxon>
        <taxon>Pseudomonadati</taxon>
        <taxon>Pseudomonadota</taxon>
        <taxon>Alphaproteobacteria</taxon>
        <taxon>Caulobacterales</taxon>
        <taxon>Caulobacteraceae</taxon>
        <taxon>Caulobacter</taxon>
    </lineage>
</organism>
<reference evidence="1 2" key="1">
    <citation type="submission" date="2017-12" db="EMBL/GenBank/DDBJ databases">
        <title>The genome sequence of Caulobacter sp. 410.</title>
        <authorList>
            <person name="Gao J."/>
            <person name="Mao X."/>
            <person name="Sun J."/>
        </authorList>
    </citation>
    <scope>NUCLEOTIDE SEQUENCE [LARGE SCALE GENOMIC DNA]</scope>
    <source>
        <strain evidence="1 2">410</strain>
    </source>
</reference>
<accession>A0A2N5CYF9</accession>
<comment type="caution">
    <text evidence="1">The sequence shown here is derived from an EMBL/GenBank/DDBJ whole genome shotgun (WGS) entry which is preliminary data.</text>
</comment>
<evidence type="ECO:0000313" key="1">
    <source>
        <dbReference type="EMBL" id="PLR18840.1"/>
    </source>
</evidence>
<dbReference type="RefSeq" id="WP_101720551.1">
    <property type="nucleotide sequence ID" value="NZ_PJRS01000049.1"/>
</dbReference>
<gene>
    <name evidence="1" type="ORF">SGCZBJ_24705</name>
</gene>
<evidence type="ECO:0008006" key="3">
    <source>
        <dbReference type="Google" id="ProtNLM"/>
    </source>
</evidence>
<name>A0A2N5CYF9_9CAUL</name>
<protein>
    <recommendedName>
        <fullName evidence="3">Nucleotide-diphospho-sugar transferase domain-containing protein</fullName>
    </recommendedName>
</protein>
<dbReference type="EMBL" id="PJRS01000049">
    <property type="protein sequence ID" value="PLR18840.1"/>
    <property type="molecule type" value="Genomic_DNA"/>
</dbReference>
<dbReference type="Proteomes" id="UP000234479">
    <property type="component" value="Unassembled WGS sequence"/>
</dbReference>
<keyword evidence="2" id="KW-1185">Reference proteome</keyword>
<sequence>MSEPTIVFIQRGFPPFLKYCVAQAQACGYRTIVLGDEEVGAAVDCEFYNIADYFTDASRFAERYIHIGSNSYDYELFCFQRWYALRELARQIGGEIYYVDSDVLVFPGLDYAKHLIGGKKLFNVPWINYFRSHEEISFYIDFVDSCYESEEKIRAISEKYLYHGVAQMSDMYLFYEIGSQYPDQVVNFKDFGHYLGFDNCVRDMVGYKTRHHHKIINFRDGLPYCPRDVGGETRFFSLHFQGMSKPLMQLLHTISDPKALERLDDLAFWFDLPGHSAAPGYDVVKAAFDELSAASPSA</sequence>
<dbReference type="OrthoDB" id="7299295at2"/>
<dbReference type="AlphaFoldDB" id="A0A2N5CYF9"/>
<proteinExistence type="predicted"/>
<evidence type="ECO:0000313" key="2">
    <source>
        <dbReference type="Proteomes" id="UP000234479"/>
    </source>
</evidence>